<evidence type="ECO:0000313" key="3">
    <source>
        <dbReference type="Proteomes" id="UP001054902"/>
    </source>
</evidence>
<dbReference type="AlphaFoldDB" id="A0AAD3D6W3"/>
<dbReference type="Proteomes" id="UP001054902">
    <property type="component" value="Unassembled WGS sequence"/>
</dbReference>
<feature type="coiled-coil region" evidence="1">
    <location>
        <begin position="80"/>
        <end position="107"/>
    </location>
</feature>
<dbReference type="EMBL" id="BLLK01000058">
    <property type="protein sequence ID" value="GFH57640.1"/>
    <property type="molecule type" value="Genomic_DNA"/>
</dbReference>
<protein>
    <submittedName>
        <fullName evidence="2">Uncharacterized protein</fullName>
    </submittedName>
</protein>
<evidence type="ECO:0000313" key="2">
    <source>
        <dbReference type="EMBL" id="GFH57640.1"/>
    </source>
</evidence>
<sequence>MASHRFSGKKSLPKGICLEHEPFLHPDEKLTHYNIQENDKVIVELYDKICLDELSCPVYSNWTTIAFFTSSKKDLRGKLIEEQIEKAKLYKIEQQKLDEEKTLLENKPRIAKMKQLLSNQFLDHTQMNTCLSKEWNELDHHVLERLVPAKDEIEAVKQVFLKSYFELAATFKYFSALNSQGGVHRLEFLEFQKLVHDTGLLKDLSGTSSGVILKIFGSDLSKELCRSEFLLCIVRLALFKKSRSKKNKQLGRENTISLSSTIEGIVENYFRTHLESLSLSKTIKEALNEDSCLLCLHKYLTPMERTFSRFSENSESMTLKQFTAFGTLFQSEENGLTQKQIRQVFSSSQSDIASSEEDTNNEHDELMVFPEFVEGLVRLAVLIYPTETRHSSKVLDSLEKTLQEFIV</sequence>
<name>A0AAD3D6W3_9STRA</name>
<proteinExistence type="predicted"/>
<comment type="caution">
    <text evidence="2">The sequence shown here is derived from an EMBL/GenBank/DDBJ whole genome shotgun (WGS) entry which is preliminary data.</text>
</comment>
<organism evidence="2 3">
    <name type="scientific">Chaetoceros tenuissimus</name>
    <dbReference type="NCBI Taxonomy" id="426638"/>
    <lineage>
        <taxon>Eukaryota</taxon>
        <taxon>Sar</taxon>
        <taxon>Stramenopiles</taxon>
        <taxon>Ochrophyta</taxon>
        <taxon>Bacillariophyta</taxon>
        <taxon>Coscinodiscophyceae</taxon>
        <taxon>Chaetocerotophycidae</taxon>
        <taxon>Chaetocerotales</taxon>
        <taxon>Chaetocerotaceae</taxon>
        <taxon>Chaetoceros</taxon>
    </lineage>
</organism>
<accession>A0AAD3D6W3</accession>
<gene>
    <name evidence="2" type="ORF">CTEN210_14116</name>
</gene>
<keyword evidence="3" id="KW-1185">Reference proteome</keyword>
<reference evidence="2 3" key="1">
    <citation type="journal article" date="2021" name="Sci. Rep.">
        <title>The genome of the diatom Chaetoceros tenuissimus carries an ancient integrated fragment of an extant virus.</title>
        <authorList>
            <person name="Hongo Y."/>
            <person name="Kimura K."/>
            <person name="Takaki Y."/>
            <person name="Yoshida Y."/>
            <person name="Baba S."/>
            <person name="Kobayashi G."/>
            <person name="Nagasaki K."/>
            <person name="Hano T."/>
            <person name="Tomaru Y."/>
        </authorList>
    </citation>
    <scope>NUCLEOTIDE SEQUENCE [LARGE SCALE GENOMIC DNA]</scope>
    <source>
        <strain evidence="2 3">NIES-3715</strain>
    </source>
</reference>
<evidence type="ECO:0000256" key="1">
    <source>
        <dbReference type="SAM" id="Coils"/>
    </source>
</evidence>
<keyword evidence="1" id="KW-0175">Coiled coil</keyword>